<proteinExistence type="predicted"/>
<name>A0ABR7A0F8_9BURK</name>
<accession>A0ABR7A0F8</accession>
<reference evidence="1 2" key="1">
    <citation type="submission" date="2020-08" db="EMBL/GenBank/DDBJ databases">
        <title>Novel species isolated from subtropical streams in China.</title>
        <authorList>
            <person name="Lu H."/>
        </authorList>
    </citation>
    <scope>NUCLEOTIDE SEQUENCE [LARGE SCALE GENOMIC DNA]</scope>
    <source>
        <strain evidence="1 2">CY22W</strain>
    </source>
</reference>
<gene>
    <name evidence="1" type="ORF">H8K43_01840</name>
</gene>
<dbReference type="Proteomes" id="UP000654304">
    <property type="component" value="Unassembled WGS sequence"/>
</dbReference>
<comment type="caution">
    <text evidence="1">The sequence shown here is derived from an EMBL/GenBank/DDBJ whole genome shotgun (WGS) entry which is preliminary data.</text>
</comment>
<organism evidence="1 2">
    <name type="scientific">Undibacterium curvum</name>
    <dbReference type="NCBI Taxonomy" id="2762294"/>
    <lineage>
        <taxon>Bacteria</taxon>
        <taxon>Pseudomonadati</taxon>
        <taxon>Pseudomonadota</taxon>
        <taxon>Betaproteobacteria</taxon>
        <taxon>Burkholderiales</taxon>
        <taxon>Oxalobacteraceae</taxon>
        <taxon>Undibacterium</taxon>
    </lineage>
</organism>
<sequence length="96" mass="10709">MERVKGLSTAPTEVDELQEIARIATRVALEEYERIPVEWDKNLTLGTYFDGDDKIFELYIAAERPSEAVVISSARVNRKIKTASVAISNLAKKATP</sequence>
<dbReference type="EMBL" id="JACOGD010000001">
    <property type="protein sequence ID" value="MBC3930398.1"/>
    <property type="molecule type" value="Genomic_DNA"/>
</dbReference>
<evidence type="ECO:0000313" key="2">
    <source>
        <dbReference type="Proteomes" id="UP000654304"/>
    </source>
</evidence>
<keyword evidence="2" id="KW-1185">Reference proteome</keyword>
<dbReference type="RefSeq" id="WP_186902275.1">
    <property type="nucleotide sequence ID" value="NZ_JACOGD010000001.1"/>
</dbReference>
<protein>
    <submittedName>
        <fullName evidence="1">Uncharacterized protein</fullName>
    </submittedName>
</protein>
<evidence type="ECO:0000313" key="1">
    <source>
        <dbReference type="EMBL" id="MBC3930398.1"/>
    </source>
</evidence>